<name>A0A974CSP8_XENLA</name>
<dbReference type="EMBL" id="CM004475">
    <property type="protein sequence ID" value="OCT78658.1"/>
    <property type="molecule type" value="Genomic_DNA"/>
</dbReference>
<dbReference type="Proteomes" id="UP000694892">
    <property type="component" value="Chromosome 5S"/>
</dbReference>
<accession>A0A974CSP8</accession>
<proteinExistence type="predicted"/>
<organism evidence="1 2">
    <name type="scientific">Xenopus laevis</name>
    <name type="common">African clawed frog</name>
    <dbReference type="NCBI Taxonomy" id="8355"/>
    <lineage>
        <taxon>Eukaryota</taxon>
        <taxon>Metazoa</taxon>
        <taxon>Chordata</taxon>
        <taxon>Craniata</taxon>
        <taxon>Vertebrata</taxon>
        <taxon>Euteleostomi</taxon>
        <taxon>Amphibia</taxon>
        <taxon>Batrachia</taxon>
        <taxon>Anura</taxon>
        <taxon>Pipoidea</taxon>
        <taxon>Pipidae</taxon>
        <taxon>Xenopodinae</taxon>
        <taxon>Xenopus</taxon>
        <taxon>Xenopus</taxon>
    </lineage>
</organism>
<evidence type="ECO:0000313" key="1">
    <source>
        <dbReference type="EMBL" id="OCT78658.1"/>
    </source>
</evidence>
<sequence length="98" mass="11054">MPTYPFTLPIQCIHLNDALVLCISSSCECLEEFNCILDLDITCLHAGKSPILIINLTWDFIFANISNASHIKINKIKQQRLTFSPLCSFSNSTLRHSI</sequence>
<dbReference type="AlphaFoldDB" id="A0A974CSP8"/>
<gene>
    <name evidence="1" type="ORF">XELAEV_18029743mg</name>
</gene>
<reference evidence="2" key="1">
    <citation type="journal article" date="2016" name="Nature">
        <title>Genome evolution in the allotetraploid frog Xenopus laevis.</title>
        <authorList>
            <person name="Session A.M."/>
            <person name="Uno Y."/>
            <person name="Kwon T."/>
            <person name="Chapman J.A."/>
            <person name="Toyoda A."/>
            <person name="Takahashi S."/>
            <person name="Fukui A."/>
            <person name="Hikosaka A."/>
            <person name="Suzuki A."/>
            <person name="Kondo M."/>
            <person name="van Heeringen S.J."/>
            <person name="Quigley I."/>
            <person name="Heinz S."/>
            <person name="Ogino H."/>
            <person name="Ochi H."/>
            <person name="Hellsten U."/>
            <person name="Lyons J.B."/>
            <person name="Simakov O."/>
            <person name="Putnam N."/>
            <person name="Stites J."/>
            <person name="Kuroki Y."/>
            <person name="Tanaka T."/>
            <person name="Michiue T."/>
            <person name="Watanabe M."/>
            <person name="Bogdanovic O."/>
            <person name="Lister R."/>
            <person name="Georgiou G."/>
            <person name="Paranjpe S.S."/>
            <person name="van Kruijsbergen I."/>
            <person name="Shu S."/>
            <person name="Carlson J."/>
            <person name="Kinoshita T."/>
            <person name="Ohta Y."/>
            <person name="Mawaribuchi S."/>
            <person name="Jenkins J."/>
            <person name="Grimwood J."/>
            <person name="Schmutz J."/>
            <person name="Mitros T."/>
            <person name="Mozaffari S.V."/>
            <person name="Suzuki Y."/>
            <person name="Haramoto Y."/>
            <person name="Yamamoto T.S."/>
            <person name="Takagi C."/>
            <person name="Heald R."/>
            <person name="Miller K."/>
            <person name="Haudenschild C."/>
            <person name="Kitzman J."/>
            <person name="Nakayama T."/>
            <person name="Izutsu Y."/>
            <person name="Robert J."/>
            <person name="Fortriede J."/>
            <person name="Burns K."/>
            <person name="Lotay V."/>
            <person name="Karimi K."/>
            <person name="Yasuoka Y."/>
            <person name="Dichmann D.S."/>
            <person name="Flajnik M.F."/>
            <person name="Houston D.W."/>
            <person name="Shendure J."/>
            <person name="DuPasquier L."/>
            <person name="Vize P.D."/>
            <person name="Zorn A.M."/>
            <person name="Ito M."/>
            <person name="Marcotte E.M."/>
            <person name="Wallingford J.B."/>
            <person name="Ito Y."/>
            <person name="Asashima M."/>
            <person name="Ueno N."/>
            <person name="Matsuda Y."/>
            <person name="Veenstra G.J."/>
            <person name="Fujiyama A."/>
            <person name="Harland R.M."/>
            <person name="Taira M."/>
            <person name="Rokhsar D.S."/>
        </authorList>
    </citation>
    <scope>NUCLEOTIDE SEQUENCE [LARGE SCALE GENOMIC DNA]</scope>
    <source>
        <strain evidence="2">J</strain>
    </source>
</reference>
<protein>
    <submittedName>
        <fullName evidence="1">Uncharacterized protein</fullName>
    </submittedName>
</protein>
<evidence type="ECO:0000313" key="2">
    <source>
        <dbReference type="Proteomes" id="UP000694892"/>
    </source>
</evidence>